<dbReference type="PANTHER" id="PTHR23028">
    <property type="entry name" value="ACETYLTRANSFERASE"/>
    <property type="match status" value="1"/>
</dbReference>
<feature type="region of interest" description="Disordered" evidence="1">
    <location>
        <begin position="1"/>
        <end position="55"/>
    </location>
</feature>
<sequence length="590" mass="66867">MSYSPVMEEQTPFLRHSCEDSSSSSSSSQPSRSSLGKDDIQLGDITTKHNEDNPLQVIAQIPQSFSYSDLDEESEGPLSPNLKIPQSSSYSDLDEESQGPLSQILNKSKRSRITALVRSTGRGLLIILVTFIPSFLRPSEPKKLYPTSYLDGLRGFAAFFVYIFHFIPLWYPDVLRGFGSTPADYYIVQLPIIRVFYAGPSMVSTFFVISGYVLSYRSLQQMRNADFLAVLGTLSSSMLRRGLRLFLPTIPVTFVSMLLIRAELYGPNIVRYPERTHTFWEQLLHWYRSVLAMTNPFQNIDGFAISFPAYNGHLWTIPVEFRGSAIIFLTMLAFAKLRSVVRIPLMVFIVYYSLWLARRWDLFLFLSGILLADLNILRLDLRITWTEIDVFSQAMNGFSPKPIIKFIGRHKNKFLHFISISLAIIALYLLSTPVDKPAQGIGFATIVASTPISYSMDSIAVLRFWGSIGAVLLVIALSLSPAPNPPLYPDGTIRFPLLQRPFVTPLGQYLGNISFSLYIVHFVVFCLFGLKRLTEAGEMEKSKYTLYFCYAFVVNTGIAIWVADLVWRLVDVQSVKFSRWLEMKCIVKDL</sequence>
<feature type="transmembrane region" description="Helical" evidence="2">
    <location>
        <begin position="148"/>
        <end position="171"/>
    </location>
</feature>
<feature type="compositionally biased region" description="Basic and acidic residues" evidence="1">
    <location>
        <begin position="35"/>
        <end position="52"/>
    </location>
</feature>
<feature type="region of interest" description="Disordered" evidence="1">
    <location>
        <begin position="69"/>
        <end position="96"/>
    </location>
</feature>
<feature type="compositionally biased region" description="Low complexity" evidence="1">
    <location>
        <begin position="21"/>
        <end position="34"/>
    </location>
</feature>
<feature type="transmembrane region" description="Helical" evidence="2">
    <location>
        <begin position="363"/>
        <end position="381"/>
    </location>
</feature>
<feature type="transmembrane region" description="Helical" evidence="2">
    <location>
        <begin position="509"/>
        <end position="530"/>
    </location>
</feature>
<dbReference type="InterPro" id="IPR050879">
    <property type="entry name" value="Acyltransferase_3"/>
</dbReference>
<feature type="transmembrane region" description="Helical" evidence="2">
    <location>
        <begin position="544"/>
        <end position="563"/>
    </location>
</feature>
<gene>
    <name evidence="4" type="ORF">BP6252_11068</name>
</gene>
<comment type="caution">
    <text evidence="4">The sequence shown here is derived from an EMBL/GenBank/DDBJ whole genome shotgun (WGS) entry which is preliminary data.</text>
</comment>
<feature type="transmembrane region" description="Helical" evidence="2">
    <location>
        <begin position="191"/>
        <end position="214"/>
    </location>
</feature>
<evidence type="ECO:0000259" key="3">
    <source>
        <dbReference type="Pfam" id="PF01757"/>
    </source>
</evidence>
<accession>A0A3D8QNX4</accession>
<feature type="transmembrane region" description="Helical" evidence="2">
    <location>
        <begin position="340"/>
        <end position="357"/>
    </location>
</feature>
<organism evidence="4 5">
    <name type="scientific">Coleophoma cylindrospora</name>
    <dbReference type="NCBI Taxonomy" id="1849047"/>
    <lineage>
        <taxon>Eukaryota</taxon>
        <taxon>Fungi</taxon>
        <taxon>Dikarya</taxon>
        <taxon>Ascomycota</taxon>
        <taxon>Pezizomycotina</taxon>
        <taxon>Leotiomycetes</taxon>
        <taxon>Helotiales</taxon>
        <taxon>Dermateaceae</taxon>
        <taxon>Coleophoma</taxon>
    </lineage>
</organism>
<feature type="transmembrane region" description="Helical" evidence="2">
    <location>
        <begin position="115"/>
        <end position="136"/>
    </location>
</feature>
<keyword evidence="2" id="KW-0472">Membrane</keyword>
<dbReference type="AlphaFoldDB" id="A0A3D8QNX4"/>
<feature type="transmembrane region" description="Helical" evidence="2">
    <location>
        <begin position="245"/>
        <end position="262"/>
    </location>
</feature>
<dbReference type="PANTHER" id="PTHR23028:SF134">
    <property type="entry name" value="PUTATIVE (AFU_ORTHOLOGUE AFUA_4G08520)-RELATED"/>
    <property type="match status" value="1"/>
</dbReference>
<dbReference type="STRING" id="1849047.A0A3D8QNX4"/>
<dbReference type="Pfam" id="PF01757">
    <property type="entry name" value="Acyl_transf_3"/>
    <property type="match status" value="1"/>
</dbReference>
<dbReference type="EMBL" id="PDLM01000013">
    <property type="protein sequence ID" value="RDW63523.1"/>
    <property type="molecule type" value="Genomic_DNA"/>
</dbReference>
<evidence type="ECO:0000313" key="4">
    <source>
        <dbReference type="EMBL" id="RDW63523.1"/>
    </source>
</evidence>
<feature type="transmembrane region" description="Helical" evidence="2">
    <location>
        <begin position="414"/>
        <end position="431"/>
    </location>
</feature>
<evidence type="ECO:0000313" key="5">
    <source>
        <dbReference type="Proteomes" id="UP000256645"/>
    </source>
</evidence>
<dbReference type="InterPro" id="IPR002656">
    <property type="entry name" value="Acyl_transf_3_dom"/>
</dbReference>
<keyword evidence="2" id="KW-0812">Transmembrane</keyword>
<evidence type="ECO:0000256" key="1">
    <source>
        <dbReference type="SAM" id="MobiDB-lite"/>
    </source>
</evidence>
<name>A0A3D8QNX4_9HELO</name>
<dbReference type="Proteomes" id="UP000256645">
    <property type="component" value="Unassembled WGS sequence"/>
</dbReference>
<feature type="transmembrane region" description="Helical" evidence="2">
    <location>
        <begin position="437"/>
        <end position="454"/>
    </location>
</feature>
<evidence type="ECO:0000256" key="2">
    <source>
        <dbReference type="SAM" id="Phobius"/>
    </source>
</evidence>
<keyword evidence="5" id="KW-1185">Reference proteome</keyword>
<reference evidence="4 5" key="1">
    <citation type="journal article" date="2018" name="IMA Fungus">
        <title>IMA Genome-F 9: Draft genome sequence of Annulohypoxylon stygium, Aspergillus mulundensis, Berkeleyomyces basicola (syn. Thielaviopsis basicola), Ceratocystis smalleyi, two Cercospora beticola strains, Coleophoma cylindrospora, Fusarium fracticaudum, Phialophora cf. hyalina, and Morchella septimelata.</title>
        <authorList>
            <person name="Wingfield B.D."/>
            <person name="Bills G.F."/>
            <person name="Dong Y."/>
            <person name="Huang W."/>
            <person name="Nel W.J."/>
            <person name="Swalarsk-Parry B.S."/>
            <person name="Vaghefi N."/>
            <person name="Wilken P.M."/>
            <person name="An Z."/>
            <person name="de Beer Z.W."/>
            <person name="De Vos L."/>
            <person name="Chen L."/>
            <person name="Duong T.A."/>
            <person name="Gao Y."/>
            <person name="Hammerbacher A."/>
            <person name="Kikkert J.R."/>
            <person name="Li Y."/>
            <person name="Li H."/>
            <person name="Li K."/>
            <person name="Li Q."/>
            <person name="Liu X."/>
            <person name="Ma X."/>
            <person name="Naidoo K."/>
            <person name="Pethybridge S.J."/>
            <person name="Sun J."/>
            <person name="Steenkamp E.T."/>
            <person name="van der Nest M.A."/>
            <person name="van Wyk S."/>
            <person name="Wingfield M.J."/>
            <person name="Xiong C."/>
            <person name="Yue Q."/>
            <person name="Zhang X."/>
        </authorList>
    </citation>
    <scope>NUCLEOTIDE SEQUENCE [LARGE SCALE GENOMIC DNA]</scope>
    <source>
        <strain evidence="4 5">BP6252</strain>
    </source>
</reference>
<dbReference type="GO" id="GO:0016747">
    <property type="term" value="F:acyltransferase activity, transferring groups other than amino-acyl groups"/>
    <property type="evidence" value="ECO:0007669"/>
    <property type="project" value="InterPro"/>
</dbReference>
<feature type="domain" description="Acyltransferase 3" evidence="3">
    <location>
        <begin position="149"/>
        <end position="562"/>
    </location>
</feature>
<proteinExistence type="predicted"/>
<protein>
    <recommendedName>
        <fullName evidence="3">Acyltransferase 3 domain-containing protein</fullName>
    </recommendedName>
</protein>
<feature type="transmembrane region" description="Helical" evidence="2">
    <location>
        <begin position="461"/>
        <end position="479"/>
    </location>
</feature>
<keyword evidence="2" id="KW-1133">Transmembrane helix</keyword>
<dbReference type="OrthoDB" id="5819582at2759"/>